<dbReference type="InterPro" id="IPR029062">
    <property type="entry name" value="Class_I_gatase-like"/>
</dbReference>
<sequence>MSSSFRSLPQGDPVGVIALQGGYDRHREMLSRLGAASRPVRNPGDMAGLAGLIIPGGESTTIGMLMERFGLLGEIRNSARRGLPLMGTCAGAILLAKTIEDSNQPRLGLMDITLRRNAYGRQIESFEAPLGGPLSEFRSSAFPSSVATLPHHHPLVGVFIRAPRIIAQGPQVETLAFLESSSREGSPQEEAVAVRQGNLLALSFHPELTEDTRVHELFLEVCQKAASCVA</sequence>
<accession>A0A1N6P222</accession>
<evidence type="ECO:0000256" key="4">
    <source>
        <dbReference type="ARBA" id="ARBA00022962"/>
    </source>
</evidence>
<dbReference type="PROSITE" id="PS51130">
    <property type="entry name" value="PDXT_SNO_2"/>
    <property type="match status" value="1"/>
</dbReference>
<keyword evidence="3 10" id="KW-0663">Pyridoxal phosphate</keyword>
<reference evidence="13 14" key="1">
    <citation type="submission" date="2017-01" db="EMBL/GenBank/DDBJ databases">
        <authorList>
            <person name="Mah S.A."/>
            <person name="Swanson W.J."/>
            <person name="Moy G.W."/>
            <person name="Vacquier V.D."/>
        </authorList>
    </citation>
    <scope>NUCLEOTIDE SEQUENCE [LARGE SCALE GENOMIC DNA]</scope>
    <source>
        <strain evidence="13 14">ASpG1</strain>
    </source>
</reference>
<dbReference type="GO" id="GO:0006543">
    <property type="term" value="P:L-glutamine catabolic process"/>
    <property type="evidence" value="ECO:0007669"/>
    <property type="project" value="UniProtKB-UniRule"/>
</dbReference>
<evidence type="ECO:0000256" key="1">
    <source>
        <dbReference type="ARBA" id="ARBA00008345"/>
    </source>
</evidence>
<dbReference type="EC" id="3.5.1.2" evidence="10"/>
<keyword evidence="14" id="KW-1185">Reference proteome</keyword>
<dbReference type="Proteomes" id="UP000186400">
    <property type="component" value="Unassembled WGS sequence"/>
</dbReference>
<dbReference type="RefSeq" id="WP_076487633.1">
    <property type="nucleotide sequence ID" value="NZ_FTMS01000002.1"/>
</dbReference>
<evidence type="ECO:0000256" key="8">
    <source>
        <dbReference type="ARBA" id="ARBA00054599"/>
    </source>
</evidence>
<dbReference type="PROSITE" id="PS01236">
    <property type="entry name" value="PDXT_SNO_1"/>
    <property type="match status" value="1"/>
</dbReference>
<dbReference type="GO" id="GO:0008614">
    <property type="term" value="P:pyridoxine metabolic process"/>
    <property type="evidence" value="ECO:0007669"/>
    <property type="project" value="TreeGrafter"/>
</dbReference>
<evidence type="ECO:0000313" key="14">
    <source>
        <dbReference type="Proteomes" id="UP000186400"/>
    </source>
</evidence>
<feature type="binding site" evidence="10 12">
    <location>
        <begin position="160"/>
        <end position="161"/>
    </location>
    <ligand>
        <name>L-glutamine</name>
        <dbReference type="ChEBI" id="CHEBI:58359"/>
    </ligand>
</feature>
<feature type="active site" description="Charge relay system" evidence="10 11">
    <location>
        <position position="205"/>
    </location>
</feature>
<dbReference type="NCBIfam" id="TIGR03800">
    <property type="entry name" value="PLP_synth_Pdx2"/>
    <property type="match status" value="1"/>
</dbReference>
<dbReference type="Pfam" id="PF01174">
    <property type="entry name" value="SNO"/>
    <property type="match status" value="1"/>
</dbReference>
<evidence type="ECO:0000256" key="12">
    <source>
        <dbReference type="PIRSR" id="PIRSR005639-2"/>
    </source>
</evidence>
<dbReference type="GO" id="GO:0004359">
    <property type="term" value="F:glutaminase activity"/>
    <property type="evidence" value="ECO:0007669"/>
    <property type="project" value="UniProtKB-UniRule"/>
</dbReference>
<protein>
    <recommendedName>
        <fullName evidence="10">Pyridoxal 5'-phosphate synthase subunit PdxT</fullName>
        <ecNumber evidence="10">4.3.3.6</ecNumber>
    </recommendedName>
    <alternativeName>
        <fullName evidence="10">Pdx2</fullName>
    </alternativeName>
    <alternativeName>
        <fullName evidence="10">Pyridoxal 5'-phosphate synthase glutaminase subunit</fullName>
        <ecNumber evidence="10">3.5.1.2</ecNumber>
    </alternativeName>
</protein>
<dbReference type="AlphaFoldDB" id="A0A1N6P222"/>
<dbReference type="EMBL" id="FTMS01000002">
    <property type="protein sequence ID" value="SIP98192.1"/>
    <property type="molecule type" value="Genomic_DNA"/>
</dbReference>
<dbReference type="GO" id="GO:0042823">
    <property type="term" value="P:pyridoxal phosphate biosynthetic process"/>
    <property type="evidence" value="ECO:0007669"/>
    <property type="project" value="UniProtKB-UniRule"/>
</dbReference>
<comment type="catalytic activity">
    <reaction evidence="7 10">
        <text>L-glutamine + H2O = L-glutamate + NH4(+)</text>
        <dbReference type="Rhea" id="RHEA:15889"/>
        <dbReference type="ChEBI" id="CHEBI:15377"/>
        <dbReference type="ChEBI" id="CHEBI:28938"/>
        <dbReference type="ChEBI" id="CHEBI:29985"/>
        <dbReference type="ChEBI" id="CHEBI:58359"/>
        <dbReference type="EC" id="3.5.1.2"/>
    </reaction>
</comment>
<name>A0A1N6P222_9SPIO</name>
<proteinExistence type="inferred from homology"/>
<evidence type="ECO:0000256" key="9">
    <source>
        <dbReference type="ARBA" id="ARBA00064749"/>
    </source>
</evidence>
<comment type="function">
    <text evidence="8 10">Catalyzes the hydrolysis of glutamine to glutamate and ammonia as part of the biosynthesis of pyridoxal 5'-phosphate. The resulting ammonia molecule is channeled to the active site of PdxS.</text>
</comment>
<comment type="subunit">
    <text evidence="9 10">In the presence of PdxS, forms a dodecamer of heterodimers. Only shows activity in the heterodimer.</text>
</comment>
<keyword evidence="2 10" id="KW-0378">Hydrolase</keyword>
<dbReference type="InterPro" id="IPR021196">
    <property type="entry name" value="PdxT/SNO_CS"/>
</dbReference>
<dbReference type="PANTHER" id="PTHR31559:SF0">
    <property type="entry name" value="PYRIDOXAL 5'-PHOSPHATE SYNTHASE SUBUNIT SNO1-RELATED"/>
    <property type="match status" value="1"/>
</dbReference>
<keyword evidence="5 10" id="KW-0456">Lyase</keyword>
<organism evidence="13 14">
    <name type="scientific">Alkalispirochaeta americana</name>
    <dbReference type="NCBI Taxonomy" id="159291"/>
    <lineage>
        <taxon>Bacteria</taxon>
        <taxon>Pseudomonadati</taxon>
        <taxon>Spirochaetota</taxon>
        <taxon>Spirochaetia</taxon>
        <taxon>Spirochaetales</taxon>
        <taxon>Spirochaetaceae</taxon>
        <taxon>Alkalispirochaeta</taxon>
    </lineage>
</organism>
<comment type="catalytic activity">
    <reaction evidence="6 10">
        <text>aldehydo-D-ribose 5-phosphate + D-glyceraldehyde 3-phosphate + L-glutamine = pyridoxal 5'-phosphate + L-glutamate + phosphate + 3 H2O + H(+)</text>
        <dbReference type="Rhea" id="RHEA:31507"/>
        <dbReference type="ChEBI" id="CHEBI:15377"/>
        <dbReference type="ChEBI" id="CHEBI:15378"/>
        <dbReference type="ChEBI" id="CHEBI:29985"/>
        <dbReference type="ChEBI" id="CHEBI:43474"/>
        <dbReference type="ChEBI" id="CHEBI:58273"/>
        <dbReference type="ChEBI" id="CHEBI:58359"/>
        <dbReference type="ChEBI" id="CHEBI:59776"/>
        <dbReference type="ChEBI" id="CHEBI:597326"/>
        <dbReference type="EC" id="4.3.3.6"/>
    </reaction>
</comment>
<evidence type="ECO:0000256" key="5">
    <source>
        <dbReference type="ARBA" id="ARBA00023239"/>
    </source>
</evidence>
<evidence type="ECO:0000313" key="13">
    <source>
        <dbReference type="EMBL" id="SIP98192.1"/>
    </source>
</evidence>
<feature type="active site" description="Charge relay system" evidence="10 11">
    <location>
        <position position="207"/>
    </location>
</feature>
<dbReference type="FunFam" id="3.40.50.880:FF:000010">
    <property type="entry name" value="uncharacterized protein LOC100176842 isoform X2"/>
    <property type="match status" value="1"/>
</dbReference>
<dbReference type="STRING" id="159291.SAMN05920897_10281"/>
<feature type="binding site" evidence="10 12">
    <location>
        <position position="116"/>
    </location>
    <ligand>
        <name>L-glutamine</name>
        <dbReference type="ChEBI" id="CHEBI:58359"/>
    </ligand>
</feature>
<dbReference type="PIRSF" id="PIRSF005639">
    <property type="entry name" value="Glut_amidoT_SNO"/>
    <property type="match status" value="1"/>
</dbReference>
<dbReference type="UniPathway" id="UPA00245"/>
<dbReference type="HAMAP" id="MF_01615">
    <property type="entry name" value="PdxT"/>
    <property type="match status" value="1"/>
</dbReference>
<evidence type="ECO:0000256" key="6">
    <source>
        <dbReference type="ARBA" id="ARBA00047992"/>
    </source>
</evidence>
<comment type="pathway">
    <text evidence="10">Cofactor biosynthesis; pyridoxal 5'-phosphate biosynthesis.</text>
</comment>
<dbReference type="SUPFAM" id="SSF52317">
    <property type="entry name" value="Class I glutamine amidotransferase-like"/>
    <property type="match status" value="1"/>
</dbReference>
<dbReference type="CDD" id="cd01749">
    <property type="entry name" value="GATase1_PB"/>
    <property type="match status" value="1"/>
</dbReference>
<evidence type="ECO:0000256" key="10">
    <source>
        <dbReference type="HAMAP-Rule" id="MF_01615"/>
    </source>
</evidence>
<dbReference type="Gene3D" id="3.40.50.880">
    <property type="match status" value="1"/>
</dbReference>
<evidence type="ECO:0000256" key="3">
    <source>
        <dbReference type="ARBA" id="ARBA00022898"/>
    </source>
</evidence>
<evidence type="ECO:0000256" key="11">
    <source>
        <dbReference type="PIRSR" id="PIRSR005639-1"/>
    </source>
</evidence>
<keyword evidence="4 10" id="KW-0315">Glutamine amidotransferase</keyword>
<dbReference type="GO" id="GO:1903600">
    <property type="term" value="C:glutaminase complex"/>
    <property type="evidence" value="ECO:0007669"/>
    <property type="project" value="TreeGrafter"/>
</dbReference>
<evidence type="ECO:0000256" key="2">
    <source>
        <dbReference type="ARBA" id="ARBA00022801"/>
    </source>
</evidence>
<gene>
    <name evidence="10" type="primary">pdxT</name>
    <name evidence="13" type="ORF">SAMN05920897_10281</name>
</gene>
<dbReference type="PROSITE" id="PS51273">
    <property type="entry name" value="GATASE_TYPE_1"/>
    <property type="match status" value="1"/>
</dbReference>
<dbReference type="InterPro" id="IPR002161">
    <property type="entry name" value="PdxT/SNO"/>
</dbReference>
<comment type="similarity">
    <text evidence="1 10">Belongs to the glutaminase PdxT/SNO family.</text>
</comment>
<feature type="active site" description="Nucleophile" evidence="10 11">
    <location>
        <position position="89"/>
    </location>
</feature>
<dbReference type="GO" id="GO:0036381">
    <property type="term" value="F:pyridoxal 5'-phosphate synthase (glutamine hydrolysing) activity"/>
    <property type="evidence" value="ECO:0007669"/>
    <property type="project" value="UniProtKB-UniRule"/>
</dbReference>
<feature type="binding site" evidence="10 12">
    <location>
        <begin position="57"/>
        <end position="59"/>
    </location>
    <ligand>
        <name>L-glutamine</name>
        <dbReference type="ChEBI" id="CHEBI:58359"/>
    </ligand>
</feature>
<dbReference type="GO" id="GO:0005829">
    <property type="term" value="C:cytosol"/>
    <property type="evidence" value="ECO:0007669"/>
    <property type="project" value="TreeGrafter"/>
</dbReference>
<dbReference type="PANTHER" id="PTHR31559">
    <property type="entry name" value="PYRIDOXAL 5'-PHOSPHATE SYNTHASE SUBUNIT SNO"/>
    <property type="match status" value="1"/>
</dbReference>
<dbReference type="EC" id="4.3.3.6" evidence="10"/>
<evidence type="ECO:0000256" key="7">
    <source>
        <dbReference type="ARBA" id="ARBA00049534"/>
    </source>
</evidence>